<keyword evidence="8 13" id="KW-0808">Transferase</keyword>
<dbReference type="OrthoDB" id="9808460at2"/>
<dbReference type="FunFam" id="3.40.50.1260:FF:000008">
    <property type="entry name" value="Phosphoglycerate kinase"/>
    <property type="match status" value="1"/>
</dbReference>
<dbReference type="GO" id="GO:0009986">
    <property type="term" value="C:cell surface"/>
    <property type="evidence" value="ECO:0007669"/>
    <property type="project" value="UniProtKB-ARBA"/>
</dbReference>
<gene>
    <name evidence="13" type="primary">pgk</name>
    <name evidence="17" type="ORF">FD09_GL002305</name>
</gene>
<dbReference type="EC" id="2.7.2.3" evidence="5 13"/>
<dbReference type="GO" id="GO:0006094">
    <property type="term" value="P:gluconeogenesis"/>
    <property type="evidence" value="ECO:0007669"/>
    <property type="project" value="TreeGrafter"/>
</dbReference>
<dbReference type="STRING" id="1423792.FD09_GL002305"/>
<feature type="binding site" evidence="14">
    <location>
        <position position="119"/>
    </location>
    <ligand>
        <name>(2R)-3-phosphoglycerate</name>
        <dbReference type="ChEBI" id="CHEBI:58272"/>
    </ligand>
</feature>
<evidence type="ECO:0000256" key="5">
    <source>
        <dbReference type="ARBA" id="ARBA00013061"/>
    </source>
</evidence>
<evidence type="ECO:0000256" key="10">
    <source>
        <dbReference type="ARBA" id="ARBA00022777"/>
    </source>
</evidence>
<keyword evidence="12 13" id="KW-0324">Glycolysis</keyword>
<dbReference type="InterPro" id="IPR015824">
    <property type="entry name" value="Phosphoglycerate_kinase_N"/>
</dbReference>
<comment type="caution">
    <text evidence="13">Lacks conserved residue(s) required for the propagation of feature annotation.</text>
</comment>
<dbReference type="FunFam" id="3.40.50.1260:FF:000001">
    <property type="entry name" value="Phosphoglycerate kinase"/>
    <property type="match status" value="1"/>
</dbReference>
<keyword evidence="11 13" id="KW-0067">ATP-binding</keyword>
<evidence type="ECO:0000256" key="3">
    <source>
        <dbReference type="ARBA" id="ARBA00004838"/>
    </source>
</evidence>
<dbReference type="Pfam" id="PF00162">
    <property type="entry name" value="PGK"/>
    <property type="match status" value="1"/>
</dbReference>
<dbReference type="SUPFAM" id="SSF53748">
    <property type="entry name" value="Phosphoglycerate kinase"/>
    <property type="match status" value="1"/>
</dbReference>
<organism evidence="17 18">
    <name type="scientific">Schleiferilactobacillus perolens DSM 12744</name>
    <dbReference type="NCBI Taxonomy" id="1423792"/>
    <lineage>
        <taxon>Bacteria</taxon>
        <taxon>Bacillati</taxon>
        <taxon>Bacillota</taxon>
        <taxon>Bacilli</taxon>
        <taxon>Lactobacillales</taxon>
        <taxon>Lactobacillaceae</taxon>
        <taxon>Schleiferilactobacillus</taxon>
    </lineage>
</organism>
<keyword evidence="18" id="KW-1185">Reference proteome</keyword>
<feature type="binding site" evidence="13">
    <location>
        <position position="119"/>
    </location>
    <ligand>
        <name>substrate</name>
    </ligand>
</feature>
<evidence type="ECO:0000313" key="17">
    <source>
        <dbReference type="EMBL" id="KRL13470.1"/>
    </source>
</evidence>
<dbReference type="RefSeq" id="WP_057819487.1">
    <property type="nucleotide sequence ID" value="NZ_AZEC01000004.1"/>
</dbReference>
<feature type="binding site" evidence="13 15">
    <location>
        <position position="332"/>
    </location>
    <ligand>
        <name>ATP</name>
        <dbReference type="ChEBI" id="CHEBI:30616"/>
    </ligand>
</feature>
<sequence length="403" mass="42766">MAKLIVSDVDVKDKKVLVRVDFNVPIKDGKIGDDNRIRAALPTIQYIIDHGGKAILLSHLGRIKSDADKAQLSLKPVAARLSELLKKPVEFVPVNEGKELEDAISNMQDGQVLLMENTRFQDIDNDFGKRESKNDPKLGQYWASLGDLYVNDAFGTAHREHASNVGIATAMKAAGKPVAAGFLMEKEIKFLGDAVDNPVHPFVTILGGAKVSDKIGVIDNLIPKSDYILIGGGMAYTFLAAQGHSIGKSLYEADKEDLAKQLLAKAGDKIVLPVDNVVAKEFSNDVPTEVVGDDIPADKLALDIGPKTVALFKDKLQGAKTVVWNGPMGAFEMSNFAKGTLEIGQALGDLKGATTIIGGGDSAAAAQQLGIADKITHISTGGGASLEYLEGKTLPGIASISDK</sequence>
<dbReference type="Proteomes" id="UP000051330">
    <property type="component" value="Unassembled WGS sequence"/>
</dbReference>
<dbReference type="InterPro" id="IPR036043">
    <property type="entry name" value="Phosphoglycerate_kinase_sf"/>
</dbReference>
<dbReference type="GO" id="GO:0004618">
    <property type="term" value="F:phosphoglycerate kinase activity"/>
    <property type="evidence" value="ECO:0007669"/>
    <property type="project" value="UniProtKB-UniRule"/>
</dbReference>
<evidence type="ECO:0000256" key="15">
    <source>
        <dbReference type="PIRSR" id="PIRSR000724-2"/>
    </source>
</evidence>
<dbReference type="InterPro" id="IPR015911">
    <property type="entry name" value="Phosphoglycerate_kinase_CS"/>
</dbReference>
<feature type="binding site" evidence="14">
    <location>
        <position position="159"/>
    </location>
    <ligand>
        <name>(2R)-3-phosphoglycerate</name>
        <dbReference type="ChEBI" id="CHEBI:58272"/>
    </ligand>
</feature>
<dbReference type="CDD" id="cd00318">
    <property type="entry name" value="Phosphoglycerate_kinase"/>
    <property type="match status" value="1"/>
</dbReference>
<comment type="catalytic activity">
    <reaction evidence="1 13 16">
        <text>(2R)-3-phosphoglycerate + ATP = (2R)-3-phospho-glyceroyl phosphate + ADP</text>
        <dbReference type="Rhea" id="RHEA:14801"/>
        <dbReference type="ChEBI" id="CHEBI:30616"/>
        <dbReference type="ChEBI" id="CHEBI:57604"/>
        <dbReference type="ChEBI" id="CHEBI:58272"/>
        <dbReference type="ChEBI" id="CHEBI:456216"/>
        <dbReference type="EC" id="2.7.2.3"/>
    </reaction>
</comment>
<dbReference type="PIRSF" id="PIRSF000724">
    <property type="entry name" value="Pgk"/>
    <property type="match status" value="1"/>
</dbReference>
<evidence type="ECO:0000256" key="9">
    <source>
        <dbReference type="ARBA" id="ARBA00022741"/>
    </source>
</evidence>
<dbReference type="PROSITE" id="PS00111">
    <property type="entry name" value="PGLYCERATE_KINASE"/>
    <property type="match status" value="1"/>
</dbReference>
<dbReference type="PANTHER" id="PTHR11406">
    <property type="entry name" value="PHOSPHOGLYCERATE KINASE"/>
    <property type="match status" value="1"/>
</dbReference>
<dbReference type="GO" id="GO:0005829">
    <property type="term" value="C:cytosol"/>
    <property type="evidence" value="ECO:0007669"/>
    <property type="project" value="TreeGrafter"/>
</dbReference>
<name>A0A0R1MZD3_9LACO</name>
<dbReference type="AlphaFoldDB" id="A0A0R1MZD3"/>
<evidence type="ECO:0000256" key="16">
    <source>
        <dbReference type="RuleBase" id="RU000532"/>
    </source>
</evidence>
<keyword evidence="9 13" id="KW-0547">Nucleotide-binding</keyword>
<keyword evidence="7 13" id="KW-0963">Cytoplasm</keyword>
<dbReference type="HAMAP" id="MF_00145">
    <property type="entry name" value="Phosphoglyc_kinase"/>
    <property type="match status" value="1"/>
</dbReference>
<keyword evidence="10 13" id="KW-0418">Kinase</keyword>
<feature type="binding site" evidence="13 14">
    <location>
        <begin position="59"/>
        <end position="62"/>
    </location>
    <ligand>
        <name>substrate</name>
    </ligand>
</feature>
<feature type="binding site" evidence="13 15">
    <location>
        <begin position="359"/>
        <end position="362"/>
    </location>
    <ligand>
        <name>ATP</name>
        <dbReference type="ChEBI" id="CHEBI:30616"/>
    </ligand>
</feature>
<feature type="binding site" evidence="13">
    <location>
        <position position="159"/>
    </location>
    <ligand>
        <name>substrate</name>
    </ligand>
</feature>
<evidence type="ECO:0000256" key="2">
    <source>
        <dbReference type="ARBA" id="ARBA00004496"/>
    </source>
</evidence>
<evidence type="ECO:0000256" key="11">
    <source>
        <dbReference type="ARBA" id="ARBA00022840"/>
    </source>
</evidence>
<dbReference type="GO" id="GO:0006096">
    <property type="term" value="P:glycolytic process"/>
    <property type="evidence" value="ECO:0007669"/>
    <property type="project" value="UniProtKB-UniRule"/>
</dbReference>
<dbReference type="PANTHER" id="PTHR11406:SF23">
    <property type="entry name" value="PHOSPHOGLYCERATE KINASE 1, CHLOROPLASTIC-RELATED"/>
    <property type="match status" value="1"/>
</dbReference>
<evidence type="ECO:0000313" key="18">
    <source>
        <dbReference type="Proteomes" id="UP000051330"/>
    </source>
</evidence>
<comment type="similarity">
    <text evidence="4 13 16">Belongs to the phosphoglycerate kinase family.</text>
</comment>
<comment type="subcellular location">
    <subcellularLocation>
        <location evidence="2 13">Cytoplasm</location>
    </subcellularLocation>
</comment>
<dbReference type="GO" id="GO:0005524">
    <property type="term" value="F:ATP binding"/>
    <property type="evidence" value="ECO:0007669"/>
    <property type="project" value="UniProtKB-KW"/>
</dbReference>
<comment type="subunit">
    <text evidence="13">Monomer.</text>
</comment>
<evidence type="ECO:0000256" key="4">
    <source>
        <dbReference type="ARBA" id="ARBA00008982"/>
    </source>
</evidence>
<feature type="binding site" evidence="13 15">
    <location>
        <position position="214"/>
    </location>
    <ligand>
        <name>ATP</name>
        <dbReference type="ChEBI" id="CHEBI:30616"/>
    </ligand>
</feature>
<feature type="binding site" evidence="13 14">
    <location>
        <begin position="21"/>
        <end position="23"/>
    </location>
    <ligand>
        <name>substrate</name>
    </ligand>
</feature>
<comment type="caution">
    <text evidence="17">The sequence shown here is derived from an EMBL/GenBank/DDBJ whole genome shotgun (WGS) entry which is preliminary data.</text>
</comment>
<evidence type="ECO:0000256" key="13">
    <source>
        <dbReference type="HAMAP-Rule" id="MF_00145"/>
    </source>
</evidence>
<evidence type="ECO:0000256" key="14">
    <source>
        <dbReference type="PIRSR" id="PIRSR000724-1"/>
    </source>
</evidence>
<feature type="binding site" evidence="14">
    <location>
        <position position="36"/>
    </location>
    <ligand>
        <name>(2R)-3-phosphoglycerate</name>
        <dbReference type="ChEBI" id="CHEBI:58272"/>
    </ligand>
</feature>
<feature type="binding site" evidence="13">
    <location>
        <position position="36"/>
    </location>
    <ligand>
        <name>substrate</name>
    </ligand>
</feature>
<evidence type="ECO:0000256" key="7">
    <source>
        <dbReference type="ARBA" id="ARBA00022490"/>
    </source>
</evidence>
<protein>
    <recommendedName>
        <fullName evidence="6 13">Phosphoglycerate kinase</fullName>
        <ecNumber evidence="5 13">2.7.2.3</ecNumber>
    </recommendedName>
</protein>
<evidence type="ECO:0000256" key="6">
    <source>
        <dbReference type="ARBA" id="ARBA00016471"/>
    </source>
</evidence>
<dbReference type="PATRIC" id="fig|1423792.3.peg.2344"/>
<evidence type="ECO:0000256" key="8">
    <source>
        <dbReference type="ARBA" id="ARBA00022679"/>
    </source>
</evidence>
<dbReference type="EMBL" id="AZEC01000004">
    <property type="protein sequence ID" value="KRL13470.1"/>
    <property type="molecule type" value="Genomic_DNA"/>
</dbReference>
<dbReference type="UniPathway" id="UPA00109">
    <property type="reaction ID" value="UER00185"/>
</dbReference>
<dbReference type="Gene3D" id="3.40.50.1260">
    <property type="entry name" value="Phosphoglycerate kinase, N-terminal domain"/>
    <property type="match status" value="2"/>
</dbReference>
<evidence type="ECO:0000256" key="12">
    <source>
        <dbReference type="ARBA" id="ARBA00023152"/>
    </source>
</evidence>
<reference evidence="17 18" key="1">
    <citation type="journal article" date="2015" name="Genome Announc.">
        <title>Expanding the biotechnology potential of lactobacilli through comparative genomics of 213 strains and associated genera.</title>
        <authorList>
            <person name="Sun Z."/>
            <person name="Harris H.M."/>
            <person name="McCann A."/>
            <person name="Guo C."/>
            <person name="Argimon S."/>
            <person name="Zhang W."/>
            <person name="Yang X."/>
            <person name="Jeffery I.B."/>
            <person name="Cooney J.C."/>
            <person name="Kagawa T.F."/>
            <person name="Liu W."/>
            <person name="Song Y."/>
            <person name="Salvetti E."/>
            <person name="Wrobel A."/>
            <person name="Rasinkangas P."/>
            <person name="Parkhill J."/>
            <person name="Rea M.C."/>
            <person name="O'Sullivan O."/>
            <person name="Ritari J."/>
            <person name="Douillard F.P."/>
            <person name="Paul Ross R."/>
            <person name="Yang R."/>
            <person name="Briner A.E."/>
            <person name="Felis G.E."/>
            <person name="de Vos W.M."/>
            <person name="Barrangou R."/>
            <person name="Klaenhammer T.R."/>
            <person name="Caufield P.W."/>
            <person name="Cui Y."/>
            <person name="Zhang H."/>
            <person name="O'Toole P.W."/>
        </authorList>
    </citation>
    <scope>NUCLEOTIDE SEQUENCE [LARGE SCALE GENOMIC DNA]</scope>
    <source>
        <strain evidence="17 18">DSM 12744</strain>
    </source>
</reference>
<dbReference type="PRINTS" id="PR00477">
    <property type="entry name" value="PHGLYCKINASE"/>
</dbReference>
<evidence type="ECO:0000256" key="1">
    <source>
        <dbReference type="ARBA" id="ARBA00000642"/>
    </source>
</evidence>
<dbReference type="InterPro" id="IPR001576">
    <property type="entry name" value="Phosphoglycerate_kinase"/>
</dbReference>
<accession>A0A0R1MZD3</accession>
<dbReference type="GO" id="GO:0043531">
    <property type="term" value="F:ADP binding"/>
    <property type="evidence" value="ECO:0007669"/>
    <property type="project" value="TreeGrafter"/>
</dbReference>
<proteinExistence type="inferred from homology"/>
<comment type="pathway">
    <text evidence="3 13">Carbohydrate degradation; glycolysis; pyruvate from D-glyceraldehyde 3-phosphate: step 2/5.</text>
</comment>